<name>A0ABS1W2F3_9ACTN</name>
<dbReference type="RefSeq" id="WP_202997560.1">
    <property type="nucleotide sequence ID" value="NZ_JAENHO010000015.1"/>
</dbReference>
<reference evidence="1 2" key="1">
    <citation type="submission" date="2021-01" db="EMBL/GenBank/DDBJ databases">
        <title>Actinoplanes sp. nov. LDG1-01 isolated from lichen.</title>
        <authorList>
            <person name="Saeng-In P."/>
            <person name="Phongsopitanun W."/>
            <person name="Kanchanasin P."/>
            <person name="Yuki M."/>
            <person name="Kudo T."/>
            <person name="Ohkuma M."/>
            <person name="Tanasupawat S."/>
        </authorList>
    </citation>
    <scope>NUCLEOTIDE SEQUENCE [LARGE SCALE GENOMIC DNA]</scope>
    <source>
        <strain evidence="1 2">LDG1-01</strain>
    </source>
</reference>
<comment type="caution">
    <text evidence="1">The sequence shown here is derived from an EMBL/GenBank/DDBJ whole genome shotgun (WGS) entry which is preliminary data.</text>
</comment>
<accession>A0ABS1W2F3</accession>
<dbReference type="Proteomes" id="UP000598996">
    <property type="component" value="Unassembled WGS sequence"/>
</dbReference>
<protein>
    <submittedName>
        <fullName evidence="1">Uncharacterized protein</fullName>
    </submittedName>
</protein>
<evidence type="ECO:0000313" key="1">
    <source>
        <dbReference type="EMBL" id="MBL7260733.1"/>
    </source>
</evidence>
<organism evidence="1 2">
    <name type="scientific">Paractinoplanes lichenicola</name>
    <dbReference type="NCBI Taxonomy" id="2802976"/>
    <lineage>
        <taxon>Bacteria</taxon>
        <taxon>Bacillati</taxon>
        <taxon>Actinomycetota</taxon>
        <taxon>Actinomycetes</taxon>
        <taxon>Micromonosporales</taxon>
        <taxon>Micromonosporaceae</taxon>
        <taxon>Paractinoplanes</taxon>
    </lineage>
</organism>
<sequence length="46" mass="5535">MSSIVDRVRQRRLINRQNRAIDRAWMTAPTQSMRDEIAIFAQRKTF</sequence>
<keyword evidence="2" id="KW-1185">Reference proteome</keyword>
<gene>
    <name evidence="1" type="ORF">JKJ07_41230</name>
</gene>
<evidence type="ECO:0000313" key="2">
    <source>
        <dbReference type="Proteomes" id="UP000598996"/>
    </source>
</evidence>
<dbReference type="EMBL" id="JAENHO010000015">
    <property type="protein sequence ID" value="MBL7260733.1"/>
    <property type="molecule type" value="Genomic_DNA"/>
</dbReference>
<proteinExistence type="predicted"/>